<dbReference type="AlphaFoldDB" id="A0A3N0V147"/>
<accession>A0A3N0V147</accession>
<keyword evidence="2" id="KW-1185">Reference proteome</keyword>
<name>A0A3N0V147_9PROT</name>
<gene>
    <name evidence="1" type="ORF">ED236_07505</name>
</gene>
<proteinExistence type="predicted"/>
<comment type="caution">
    <text evidence="1">The sequence shown here is derived from an EMBL/GenBank/DDBJ whole genome shotgun (WGS) entry which is preliminary data.</text>
</comment>
<dbReference type="EMBL" id="RJVP01000003">
    <property type="protein sequence ID" value="ROH86274.1"/>
    <property type="molecule type" value="Genomic_DNA"/>
</dbReference>
<sequence length="132" mass="14870">MYSLTMFAQCYNSLVCLAINKTAYAVSMEPDFMSVAQFQPIIHTWETGRMEVLSVGPDQKGQYQMIPSHRCHLGAGCCVLTALYRGFTDLSGFPPARERRGKVVCVFIRINERTSILTHPHLNVITMRALLT</sequence>
<evidence type="ECO:0000313" key="1">
    <source>
        <dbReference type="EMBL" id="ROH86274.1"/>
    </source>
</evidence>
<organism evidence="1 2">
    <name type="scientific">Pseudomethylobacillus aquaticus</name>
    <dbReference type="NCBI Taxonomy" id="2676064"/>
    <lineage>
        <taxon>Bacteria</taxon>
        <taxon>Pseudomonadati</taxon>
        <taxon>Pseudomonadota</taxon>
        <taxon>Betaproteobacteria</taxon>
        <taxon>Nitrosomonadales</taxon>
        <taxon>Methylophilaceae</taxon>
        <taxon>Pseudomethylobacillus</taxon>
    </lineage>
</organism>
<evidence type="ECO:0000313" key="2">
    <source>
        <dbReference type="Proteomes" id="UP000275137"/>
    </source>
</evidence>
<protein>
    <submittedName>
        <fullName evidence="1">Uncharacterized protein</fullName>
    </submittedName>
</protein>
<reference evidence="1 2" key="1">
    <citation type="submission" date="2018-10" db="EMBL/GenBank/DDBJ databases">
        <authorList>
            <person name="Chen W.-M."/>
        </authorList>
    </citation>
    <scope>NUCLEOTIDE SEQUENCE [LARGE SCALE GENOMIC DNA]</scope>
    <source>
        <strain evidence="1 2">H-5</strain>
    </source>
</reference>
<dbReference type="Proteomes" id="UP000275137">
    <property type="component" value="Unassembled WGS sequence"/>
</dbReference>